<dbReference type="InterPro" id="IPR003439">
    <property type="entry name" value="ABC_transporter-like_ATP-bd"/>
</dbReference>
<proteinExistence type="predicted"/>
<dbReference type="GO" id="GO:0016887">
    <property type="term" value="F:ATP hydrolysis activity"/>
    <property type="evidence" value="ECO:0007669"/>
    <property type="project" value="InterPro"/>
</dbReference>
<protein>
    <submittedName>
        <fullName evidence="11">ATP-binding cassette domain-containing protein</fullName>
    </submittedName>
</protein>
<evidence type="ECO:0000256" key="8">
    <source>
        <dbReference type="ARBA" id="ARBA00022967"/>
    </source>
</evidence>
<evidence type="ECO:0000256" key="1">
    <source>
        <dbReference type="ARBA" id="ARBA00004202"/>
    </source>
</evidence>
<dbReference type="SUPFAM" id="SSF52540">
    <property type="entry name" value="P-loop containing nucleoside triphosphate hydrolases"/>
    <property type="match status" value="2"/>
</dbReference>
<name>A0A6L8T3L5_9FIRM</name>
<evidence type="ECO:0000256" key="4">
    <source>
        <dbReference type="ARBA" id="ARBA00022597"/>
    </source>
</evidence>
<comment type="subcellular location">
    <subcellularLocation>
        <location evidence="1">Cell membrane</location>
        <topology evidence="1">Peripheral membrane protein</topology>
    </subcellularLocation>
</comment>
<evidence type="ECO:0000256" key="2">
    <source>
        <dbReference type="ARBA" id="ARBA00022448"/>
    </source>
</evidence>
<dbReference type="InterPro" id="IPR050107">
    <property type="entry name" value="ABC_carbohydrate_import_ATPase"/>
</dbReference>
<dbReference type="Gene3D" id="3.40.50.300">
    <property type="entry name" value="P-loop containing nucleotide triphosphate hydrolases"/>
    <property type="match status" value="2"/>
</dbReference>
<comment type="caution">
    <text evidence="11">The sequence shown here is derived from an EMBL/GenBank/DDBJ whole genome shotgun (WGS) entry which is preliminary data.</text>
</comment>
<gene>
    <name evidence="11" type="ORF">GT728_13125</name>
</gene>
<dbReference type="InterPro" id="IPR027417">
    <property type="entry name" value="P-loop_NTPase"/>
</dbReference>
<dbReference type="CDD" id="cd03215">
    <property type="entry name" value="ABC_Carb_Monos_II"/>
    <property type="match status" value="1"/>
</dbReference>
<keyword evidence="7 11" id="KW-0067">ATP-binding</keyword>
<keyword evidence="6" id="KW-0547">Nucleotide-binding</keyword>
<evidence type="ECO:0000256" key="6">
    <source>
        <dbReference type="ARBA" id="ARBA00022741"/>
    </source>
</evidence>
<organism evidence="11 12">
    <name type="scientific">Blautia wexlerae</name>
    <dbReference type="NCBI Taxonomy" id="418240"/>
    <lineage>
        <taxon>Bacteria</taxon>
        <taxon>Bacillati</taxon>
        <taxon>Bacillota</taxon>
        <taxon>Clostridia</taxon>
        <taxon>Lachnospirales</taxon>
        <taxon>Lachnospiraceae</taxon>
        <taxon>Blautia</taxon>
    </lineage>
</organism>
<accession>A0A6L8T3L5</accession>
<dbReference type="GO" id="GO:0005524">
    <property type="term" value="F:ATP binding"/>
    <property type="evidence" value="ECO:0007669"/>
    <property type="project" value="UniProtKB-KW"/>
</dbReference>
<evidence type="ECO:0000256" key="9">
    <source>
        <dbReference type="ARBA" id="ARBA00023136"/>
    </source>
</evidence>
<dbReference type="PROSITE" id="PS50893">
    <property type="entry name" value="ABC_TRANSPORTER_2"/>
    <property type="match status" value="2"/>
</dbReference>
<evidence type="ECO:0000256" key="7">
    <source>
        <dbReference type="ARBA" id="ARBA00022840"/>
    </source>
</evidence>
<evidence type="ECO:0000256" key="5">
    <source>
        <dbReference type="ARBA" id="ARBA00022737"/>
    </source>
</evidence>
<feature type="domain" description="ABC transporter" evidence="10">
    <location>
        <begin position="256"/>
        <end position="500"/>
    </location>
</feature>
<evidence type="ECO:0000259" key="10">
    <source>
        <dbReference type="PROSITE" id="PS50893"/>
    </source>
</evidence>
<dbReference type="SMART" id="SM00382">
    <property type="entry name" value="AAA"/>
    <property type="match status" value="2"/>
</dbReference>
<dbReference type="PROSITE" id="PS00211">
    <property type="entry name" value="ABC_TRANSPORTER_1"/>
    <property type="match status" value="1"/>
</dbReference>
<dbReference type="Pfam" id="PF00005">
    <property type="entry name" value="ABC_tran"/>
    <property type="match status" value="2"/>
</dbReference>
<keyword evidence="3" id="KW-1003">Cell membrane</keyword>
<dbReference type="EMBL" id="WWVQ01000032">
    <property type="protein sequence ID" value="MZL34117.1"/>
    <property type="molecule type" value="Genomic_DNA"/>
</dbReference>
<keyword evidence="8" id="KW-1278">Translocase</keyword>
<keyword evidence="5" id="KW-0677">Repeat</keyword>
<evidence type="ECO:0000313" key="12">
    <source>
        <dbReference type="Proteomes" id="UP000477285"/>
    </source>
</evidence>
<evidence type="ECO:0000256" key="3">
    <source>
        <dbReference type="ARBA" id="ARBA00022475"/>
    </source>
</evidence>
<dbReference type="CDD" id="cd03216">
    <property type="entry name" value="ABC_Carb_Monos_I"/>
    <property type="match status" value="1"/>
</dbReference>
<dbReference type="InterPro" id="IPR003593">
    <property type="entry name" value="AAA+_ATPase"/>
</dbReference>
<dbReference type="PANTHER" id="PTHR43790">
    <property type="entry name" value="CARBOHYDRATE TRANSPORT ATP-BINDING PROTEIN MG119-RELATED"/>
    <property type="match status" value="1"/>
</dbReference>
<dbReference type="GO" id="GO:0005886">
    <property type="term" value="C:plasma membrane"/>
    <property type="evidence" value="ECO:0007669"/>
    <property type="project" value="UniProtKB-SubCell"/>
</dbReference>
<keyword evidence="9" id="KW-0472">Membrane</keyword>
<keyword evidence="2" id="KW-0813">Transport</keyword>
<dbReference type="AlphaFoldDB" id="A0A6L8T3L5"/>
<dbReference type="PANTHER" id="PTHR43790:SF3">
    <property type="entry name" value="D-ALLOSE IMPORT ATP-BINDING PROTEIN ALSA-RELATED"/>
    <property type="match status" value="1"/>
</dbReference>
<dbReference type="RefSeq" id="WP_161233933.1">
    <property type="nucleotide sequence ID" value="NZ_JAAIPI010000001.1"/>
</dbReference>
<dbReference type="InterPro" id="IPR017871">
    <property type="entry name" value="ABC_transporter-like_CS"/>
</dbReference>
<dbReference type="FunFam" id="3.40.50.300:FF:000127">
    <property type="entry name" value="Ribose import ATP-binding protein RbsA"/>
    <property type="match status" value="1"/>
</dbReference>
<keyword evidence="4" id="KW-0762">Sugar transport</keyword>
<evidence type="ECO:0000313" key="11">
    <source>
        <dbReference type="EMBL" id="MZL34117.1"/>
    </source>
</evidence>
<sequence length="500" mass="55106">MSQSILKMEQIVKSFGAVNVLKGVDFDLAKGEVHALVGGNGAGKSTLMKIMTGVYTKDSGKIIIKGEEKEIKSTNDAKENGIAMIFQEMSLVPSLTIAENIFLGYELKKHGMRDVKLMKQETEKVLKRLGLDLDPGTPVSELSVGLCQMVEIAKAVSKNASILVFDEPSAALSDSETEFLFKMIRQLKEEGVSMVYISHRMNEILEICDRVTVIRDGKKVITEKVENLTMEEIVAQMMGNEAKETKFEYVPREYDCNAEDLLTVKHLKINDKIDDINFSIKPGQILGLAGLMGAGRTEIMETLFGLRKAVSGSIELEGKKVEIKSPSDAVACGFALVPEDRRKEGLVLSHTIKENAILPISAQLVKNGIFNDDKAAHDIVEKNIQDLGVVADNMNQEIRLLSGGNQQKIVIAKWLNSNPKIFMFDEPTAGVDIVAKGEIISIIREFADKGGAVIFASSELAEMMAICDDIITIFDGKITGRIGRKELMKEEELQHAIQRK</sequence>
<feature type="domain" description="ABC transporter" evidence="10">
    <location>
        <begin position="6"/>
        <end position="241"/>
    </location>
</feature>
<dbReference type="Proteomes" id="UP000477285">
    <property type="component" value="Unassembled WGS sequence"/>
</dbReference>
<reference evidence="11 12" key="1">
    <citation type="journal article" date="2019" name="Nat. Med.">
        <title>A library of human gut bacterial isolates paired with longitudinal multiomics data enables mechanistic microbiome research.</title>
        <authorList>
            <person name="Poyet M."/>
            <person name="Groussin M."/>
            <person name="Gibbons S.M."/>
            <person name="Avila-Pacheco J."/>
            <person name="Jiang X."/>
            <person name="Kearney S.M."/>
            <person name="Perrotta A.R."/>
            <person name="Berdy B."/>
            <person name="Zhao S."/>
            <person name="Lieberman T.D."/>
            <person name="Swanson P.K."/>
            <person name="Smith M."/>
            <person name="Roesemann S."/>
            <person name="Alexander J.E."/>
            <person name="Rich S.A."/>
            <person name="Livny J."/>
            <person name="Vlamakis H."/>
            <person name="Clish C."/>
            <person name="Bullock K."/>
            <person name="Deik A."/>
            <person name="Scott J."/>
            <person name="Pierce K.A."/>
            <person name="Xavier R.J."/>
            <person name="Alm E.J."/>
        </authorList>
    </citation>
    <scope>NUCLEOTIDE SEQUENCE [LARGE SCALE GENOMIC DNA]</scope>
    <source>
        <strain evidence="11 12">BIOML-A1</strain>
    </source>
</reference>